<dbReference type="RefSeq" id="WP_120729270.1">
    <property type="nucleotide sequence ID" value="NZ_RBAK01000005.1"/>
</dbReference>
<feature type="signal peptide" evidence="2">
    <location>
        <begin position="1"/>
        <end position="27"/>
    </location>
</feature>
<keyword evidence="2" id="KW-0732">Signal</keyword>
<dbReference type="PROSITE" id="PS51257">
    <property type="entry name" value="PROKAR_LIPOPROTEIN"/>
    <property type="match status" value="1"/>
</dbReference>
<evidence type="ECO:0000313" key="4">
    <source>
        <dbReference type="Proteomes" id="UP000281726"/>
    </source>
</evidence>
<keyword evidence="4" id="KW-1185">Reference proteome</keyword>
<evidence type="ECO:0000256" key="1">
    <source>
        <dbReference type="SAM" id="MobiDB-lite"/>
    </source>
</evidence>
<organism evidence="3 4">
    <name type="scientific">Micromonospora endolithica</name>
    <dbReference type="NCBI Taxonomy" id="230091"/>
    <lineage>
        <taxon>Bacteria</taxon>
        <taxon>Bacillati</taxon>
        <taxon>Actinomycetota</taxon>
        <taxon>Actinomycetes</taxon>
        <taxon>Micromonosporales</taxon>
        <taxon>Micromonosporaceae</taxon>
        <taxon>Micromonospora</taxon>
    </lineage>
</organism>
<sequence length="185" mass="18433">MPRRRPQPPARPARTATAAVLALTVVAGCGAPPELRQPTASTTPQATSSATPGSTGLPTTPPAPTAPPGAGVPVPTPSPGLTAVACTAGPSGSRVADLVRGRTGLLPRNATVRLRTGPLCAGDWHYTVLDVTGYEQLHVVTQGPPRSPRLVTAGTDVCTAEVRVTGPPAIQTLACDGGPVPGPGA</sequence>
<dbReference type="AlphaFoldDB" id="A0A3A9ZDY6"/>
<reference evidence="3 4" key="1">
    <citation type="journal article" date="2004" name="Syst. Appl. Microbiol.">
        <title>Cryptoendolithic actinomycetes from antarctic sandstone rock samples: Micromonospora endolithica sp. nov. and two isolates related to Micromonospora coerulea Jensen 1932.</title>
        <authorList>
            <person name="Hirsch P."/>
            <person name="Mevs U."/>
            <person name="Kroppenstedt R.M."/>
            <person name="Schumann P."/>
            <person name="Stackebrandt E."/>
        </authorList>
    </citation>
    <scope>NUCLEOTIDE SEQUENCE [LARGE SCALE GENOMIC DNA]</scope>
    <source>
        <strain evidence="3 4">JCM 12677</strain>
    </source>
</reference>
<proteinExistence type="predicted"/>
<comment type="caution">
    <text evidence="3">The sequence shown here is derived from an EMBL/GenBank/DDBJ whole genome shotgun (WGS) entry which is preliminary data.</text>
</comment>
<accession>A0A3A9ZDY6</accession>
<gene>
    <name evidence="3" type="ORF">D7223_15190</name>
</gene>
<dbReference type="Proteomes" id="UP000281726">
    <property type="component" value="Unassembled WGS sequence"/>
</dbReference>
<dbReference type="EMBL" id="RBAK01000005">
    <property type="protein sequence ID" value="RKN46490.1"/>
    <property type="molecule type" value="Genomic_DNA"/>
</dbReference>
<dbReference type="OrthoDB" id="3404755at2"/>
<evidence type="ECO:0000313" key="3">
    <source>
        <dbReference type="EMBL" id="RKN46490.1"/>
    </source>
</evidence>
<feature type="chain" id="PRO_5038370507" evidence="2">
    <location>
        <begin position="28"/>
        <end position="185"/>
    </location>
</feature>
<feature type="compositionally biased region" description="Low complexity" evidence="1">
    <location>
        <begin position="38"/>
        <end position="58"/>
    </location>
</feature>
<evidence type="ECO:0000256" key="2">
    <source>
        <dbReference type="SAM" id="SignalP"/>
    </source>
</evidence>
<name>A0A3A9ZDY6_9ACTN</name>
<protein>
    <submittedName>
        <fullName evidence="3">Uncharacterized protein</fullName>
    </submittedName>
</protein>
<feature type="region of interest" description="Disordered" evidence="1">
    <location>
        <begin position="30"/>
        <end position="78"/>
    </location>
</feature>